<dbReference type="SUPFAM" id="SSF56672">
    <property type="entry name" value="DNA/RNA polymerases"/>
    <property type="match status" value="1"/>
</dbReference>
<gene>
    <name evidence="9" type="ORF">E6C60_2966</name>
</gene>
<dbReference type="AlphaFoldDB" id="A0A4P8XLM1"/>
<dbReference type="InterPro" id="IPR043502">
    <property type="entry name" value="DNA/RNA_pol_sf"/>
</dbReference>
<comment type="similarity">
    <text evidence="7">Belongs to the bacterial reverse transcriptase family.</text>
</comment>
<accession>A0A4P8XLM1</accession>
<organism evidence="9 10">
    <name type="scientific">Paenibacillus algicola</name>
    <dbReference type="NCBI Taxonomy" id="2565926"/>
    <lineage>
        <taxon>Bacteria</taxon>
        <taxon>Bacillati</taxon>
        <taxon>Bacillota</taxon>
        <taxon>Bacilli</taxon>
        <taxon>Bacillales</taxon>
        <taxon>Paenibacillaceae</taxon>
        <taxon>Paenibacillus</taxon>
    </lineage>
</organism>
<evidence type="ECO:0000256" key="1">
    <source>
        <dbReference type="ARBA" id="ARBA00022679"/>
    </source>
</evidence>
<evidence type="ECO:0000313" key="9">
    <source>
        <dbReference type="EMBL" id="QCT03677.1"/>
    </source>
</evidence>
<evidence type="ECO:0000259" key="8">
    <source>
        <dbReference type="PROSITE" id="PS50878"/>
    </source>
</evidence>
<dbReference type="KEGG" id="palo:E6C60_2966"/>
<dbReference type="InterPro" id="IPR000123">
    <property type="entry name" value="Reverse_transcriptase_msDNA"/>
</dbReference>
<name>A0A4P8XLM1_9BACL</name>
<dbReference type="Proteomes" id="UP000300879">
    <property type="component" value="Chromosome"/>
</dbReference>
<evidence type="ECO:0000256" key="7">
    <source>
        <dbReference type="ARBA" id="ARBA00034120"/>
    </source>
</evidence>
<dbReference type="GO" id="GO:0003964">
    <property type="term" value="F:RNA-directed DNA polymerase activity"/>
    <property type="evidence" value="ECO:0007669"/>
    <property type="project" value="UniProtKB-KW"/>
</dbReference>
<dbReference type="InterPro" id="IPR000477">
    <property type="entry name" value="RT_dom"/>
</dbReference>
<keyword evidence="3" id="KW-0479">Metal-binding</keyword>
<protein>
    <recommendedName>
        <fullName evidence="8">Reverse transcriptase domain-containing protein</fullName>
    </recommendedName>
</protein>
<dbReference type="Pfam" id="PF00078">
    <property type="entry name" value="RVT_1"/>
    <property type="match status" value="1"/>
</dbReference>
<dbReference type="EMBL" id="CP040396">
    <property type="protein sequence ID" value="QCT03677.1"/>
    <property type="molecule type" value="Genomic_DNA"/>
</dbReference>
<dbReference type="GO" id="GO:0003723">
    <property type="term" value="F:RNA binding"/>
    <property type="evidence" value="ECO:0007669"/>
    <property type="project" value="InterPro"/>
</dbReference>
<evidence type="ECO:0000256" key="5">
    <source>
        <dbReference type="ARBA" id="ARBA00022918"/>
    </source>
</evidence>
<evidence type="ECO:0000256" key="2">
    <source>
        <dbReference type="ARBA" id="ARBA00022695"/>
    </source>
</evidence>
<dbReference type="GO" id="GO:0046872">
    <property type="term" value="F:metal ion binding"/>
    <property type="evidence" value="ECO:0007669"/>
    <property type="project" value="UniProtKB-KW"/>
</dbReference>
<dbReference type="OrthoDB" id="9788687at2"/>
<dbReference type="CDD" id="cd03487">
    <property type="entry name" value="RT_Bac_retron_II"/>
    <property type="match status" value="1"/>
</dbReference>
<proteinExistence type="inferred from homology"/>
<keyword evidence="10" id="KW-1185">Reference proteome</keyword>
<evidence type="ECO:0000256" key="4">
    <source>
        <dbReference type="ARBA" id="ARBA00022842"/>
    </source>
</evidence>
<dbReference type="RefSeq" id="WP_138226514.1">
    <property type="nucleotide sequence ID" value="NZ_CP040396.1"/>
</dbReference>
<dbReference type="GO" id="GO:0051607">
    <property type="term" value="P:defense response to virus"/>
    <property type="evidence" value="ECO:0007669"/>
    <property type="project" value="UniProtKB-KW"/>
</dbReference>
<evidence type="ECO:0000256" key="3">
    <source>
        <dbReference type="ARBA" id="ARBA00022723"/>
    </source>
</evidence>
<sequence>MTQIRKKHELDQCALYKCKSKRKLAYYLKIDYEKLKTISNITLYHSFSLQKNDGDPRLITAPKAELKKLQKRILRLLEKVKRPDYLISGEKGKSYLNNALTHQHSDYFLTIDIRKFYDNCKREYVYNFFIKMLQTSKDVACILTDIITFDNKIPTGCPTSQMLAYYAYFDMFTELKEISQRFNSIFTLYVDDMTFSSKTSFNPKALANEVDIVLRKYGHRPKYKKVKYFSKEDFKLVTGVVITKEHALTVPNRLREKIYTGSMAEKERLYTYNPREISKRIKKLRSIKGQVQAAKNIQKTIFPEIDRLIDDKLLDISSHTR</sequence>
<keyword evidence="4" id="KW-0460">Magnesium</keyword>
<dbReference type="PROSITE" id="PS50878">
    <property type="entry name" value="RT_POL"/>
    <property type="match status" value="1"/>
</dbReference>
<keyword evidence="6" id="KW-0051">Antiviral defense</keyword>
<reference evidence="9 10" key="1">
    <citation type="submission" date="2019-05" db="EMBL/GenBank/DDBJ databases">
        <authorList>
            <person name="Chen C."/>
        </authorList>
    </citation>
    <scope>NUCLEOTIDE SEQUENCE [LARGE SCALE GENOMIC DNA]</scope>
    <source>
        <strain evidence="9 10">HB172198</strain>
    </source>
</reference>
<feature type="domain" description="Reverse transcriptase" evidence="8">
    <location>
        <begin position="30"/>
        <end position="242"/>
    </location>
</feature>
<dbReference type="PRINTS" id="PR00866">
    <property type="entry name" value="RNADNAPOLMS"/>
</dbReference>
<keyword evidence="1" id="KW-0808">Transferase</keyword>
<evidence type="ECO:0000313" key="10">
    <source>
        <dbReference type="Proteomes" id="UP000300879"/>
    </source>
</evidence>
<evidence type="ECO:0000256" key="6">
    <source>
        <dbReference type="ARBA" id="ARBA00023118"/>
    </source>
</evidence>
<keyword evidence="2" id="KW-0548">Nucleotidyltransferase</keyword>
<keyword evidence="5" id="KW-0695">RNA-directed DNA polymerase</keyword>